<keyword evidence="1" id="KW-1133">Transmembrane helix</keyword>
<evidence type="ECO:0000313" key="4">
    <source>
        <dbReference type="Proteomes" id="UP000615989"/>
    </source>
</evidence>
<comment type="caution">
    <text evidence="3">The sequence shown here is derived from an EMBL/GenBank/DDBJ whole genome shotgun (WGS) entry which is preliminary data.</text>
</comment>
<dbReference type="Pfam" id="PF13240">
    <property type="entry name" value="Zn_Ribbon_1"/>
    <property type="match status" value="1"/>
</dbReference>
<dbReference type="InterPro" id="IPR026870">
    <property type="entry name" value="Zinc_ribbon_dom"/>
</dbReference>
<evidence type="ECO:0000259" key="2">
    <source>
        <dbReference type="Pfam" id="PF13240"/>
    </source>
</evidence>
<keyword evidence="1" id="KW-0472">Membrane</keyword>
<accession>A0ABX1PNQ3</accession>
<dbReference type="EMBL" id="WTVG01000034">
    <property type="protein sequence ID" value="NMG25508.1"/>
    <property type="molecule type" value="Genomic_DNA"/>
</dbReference>
<proteinExistence type="predicted"/>
<feature type="transmembrane region" description="Helical" evidence="1">
    <location>
        <begin position="52"/>
        <end position="70"/>
    </location>
</feature>
<evidence type="ECO:0000313" key="3">
    <source>
        <dbReference type="EMBL" id="NMG25508.1"/>
    </source>
</evidence>
<gene>
    <name evidence="3" type="ORF">GO606_12390</name>
</gene>
<organism evidence="3 4">
    <name type="scientific">Aromatoleum anaerobium</name>
    <dbReference type="NCBI Taxonomy" id="182180"/>
    <lineage>
        <taxon>Bacteria</taxon>
        <taxon>Pseudomonadati</taxon>
        <taxon>Pseudomonadota</taxon>
        <taxon>Betaproteobacteria</taxon>
        <taxon>Rhodocyclales</taxon>
        <taxon>Rhodocyclaceae</taxon>
        <taxon>Aromatoleum</taxon>
    </lineage>
</organism>
<feature type="domain" description="Zinc-ribbon" evidence="2">
    <location>
        <begin position="6"/>
        <end position="26"/>
    </location>
</feature>
<reference evidence="3" key="1">
    <citation type="submission" date="2019-12" db="EMBL/GenBank/DDBJ databases">
        <title>Comparative genomics gives insights into the taxonomy of the Azoarcus-Aromatoleum group and reveals separate origins of nif in the plant-associated Azoarcus and non-plant-associated Aromatoleum sub-groups.</title>
        <authorList>
            <person name="Lafos M."/>
            <person name="Maluk M."/>
            <person name="Batista M."/>
            <person name="Junghare M."/>
            <person name="Carmona M."/>
            <person name="Faoro H."/>
            <person name="Cruz L.M."/>
            <person name="Battistoni F."/>
            <person name="De Souza E."/>
            <person name="Pedrosa F."/>
            <person name="Chen W.-M."/>
            <person name="Poole P.S."/>
            <person name="Dixon R.A."/>
            <person name="James E.K."/>
        </authorList>
    </citation>
    <scope>NUCLEOTIDE SEQUENCE</scope>
    <source>
        <strain evidence="3">LuFRes1</strain>
    </source>
</reference>
<keyword evidence="4" id="KW-1185">Reference proteome</keyword>
<dbReference type="Proteomes" id="UP000615989">
    <property type="component" value="Unassembled WGS sequence"/>
</dbReference>
<name>A0ABX1PNQ3_9RHOO</name>
<protein>
    <submittedName>
        <fullName evidence="3">Zinc-ribbon domain-containing protein</fullName>
    </submittedName>
</protein>
<evidence type="ECO:0000256" key="1">
    <source>
        <dbReference type="SAM" id="Phobius"/>
    </source>
</evidence>
<keyword evidence="1" id="KW-0812">Transmembrane</keyword>
<sequence length="159" mass="17410">MALVACRECGKEVSTEAKTCPHCGTSKPAVQPKVKQPATANETAKAGGSKNWMKYIIILGVIGIVASVMAPRNKTDSRTAAVTAVPANPDCSIRKADGRQGDRECDLVELCKDRRYHERKVNSAQTMDDRVAATSDLGQVQRWLSEYRSEDVQRVCSRN</sequence>